<name>A0A0A9BWN6_ARUDO</name>
<proteinExistence type="predicted"/>
<dbReference type="EMBL" id="GBRH01230174">
    <property type="protein sequence ID" value="JAD67721.1"/>
    <property type="molecule type" value="Transcribed_RNA"/>
</dbReference>
<organism evidence="1">
    <name type="scientific">Arundo donax</name>
    <name type="common">Giant reed</name>
    <name type="synonym">Donax arundinaceus</name>
    <dbReference type="NCBI Taxonomy" id="35708"/>
    <lineage>
        <taxon>Eukaryota</taxon>
        <taxon>Viridiplantae</taxon>
        <taxon>Streptophyta</taxon>
        <taxon>Embryophyta</taxon>
        <taxon>Tracheophyta</taxon>
        <taxon>Spermatophyta</taxon>
        <taxon>Magnoliopsida</taxon>
        <taxon>Liliopsida</taxon>
        <taxon>Poales</taxon>
        <taxon>Poaceae</taxon>
        <taxon>PACMAD clade</taxon>
        <taxon>Arundinoideae</taxon>
        <taxon>Arundineae</taxon>
        <taxon>Arundo</taxon>
    </lineage>
</organism>
<accession>A0A0A9BWN6</accession>
<evidence type="ECO:0000313" key="1">
    <source>
        <dbReference type="EMBL" id="JAD67721.1"/>
    </source>
</evidence>
<protein>
    <submittedName>
        <fullName evidence="1">Uncharacterized protein</fullName>
    </submittedName>
</protein>
<reference evidence="1" key="1">
    <citation type="submission" date="2014-09" db="EMBL/GenBank/DDBJ databases">
        <authorList>
            <person name="Magalhaes I.L.F."/>
            <person name="Oliveira U."/>
            <person name="Santos F.R."/>
            <person name="Vidigal T.H.D.A."/>
            <person name="Brescovit A.D."/>
            <person name="Santos A.J."/>
        </authorList>
    </citation>
    <scope>NUCLEOTIDE SEQUENCE</scope>
    <source>
        <tissue evidence="1">Shoot tissue taken approximately 20 cm above the soil surface</tissue>
    </source>
</reference>
<sequence length="62" mass="7154">MDVNMAMCLFLELHKLRDIYFEFTLSGSSSVHYQRPSISIDILVGFHQGQHQLIISVSIYSH</sequence>
<reference evidence="1" key="2">
    <citation type="journal article" date="2015" name="Data Brief">
        <title>Shoot transcriptome of the giant reed, Arundo donax.</title>
        <authorList>
            <person name="Barrero R.A."/>
            <person name="Guerrero F.D."/>
            <person name="Moolhuijzen P."/>
            <person name="Goolsby J.A."/>
            <person name="Tidwell J."/>
            <person name="Bellgard S.E."/>
            <person name="Bellgard M.I."/>
        </authorList>
    </citation>
    <scope>NUCLEOTIDE SEQUENCE</scope>
    <source>
        <tissue evidence="1">Shoot tissue taken approximately 20 cm above the soil surface</tissue>
    </source>
</reference>
<dbReference type="AlphaFoldDB" id="A0A0A9BWN6"/>